<gene>
    <name evidence="6" type="ORF">Pfra01_001960300</name>
</gene>
<keyword evidence="1" id="KW-0064">Aspartyl protease</keyword>
<accession>A0A9W6Y107</accession>
<dbReference type="InterPro" id="IPR012337">
    <property type="entry name" value="RNaseH-like_sf"/>
</dbReference>
<dbReference type="InterPro" id="IPR036397">
    <property type="entry name" value="RNaseH_sf"/>
</dbReference>
<dbReference type="PANTHER" id="PTHR11439">
    <property type="entry name" value="GAG-POL-RELATED RETROTRANSPOSON"/>
    <property type="match status" value="1"/>
</dbReference>
<keyword evidence="1" id="KW-0378">Hydrolase</keyword>
<dbReference type="InterPro" id="IPR043502">
    <property type="entry name" value="DNA/RNA_pol_sf"/>
</dbReference>
<evidence type="ECO:0000256" key="1">
    <source>
        <dbReference type="ARBA" id="ARBA00022750"/>
    </source>
</evidence>
<dbReference type="SUPFAM" id="SSF56672">
    <property type="entry name" value="DNA/RNA polymerases"/>
    <property type="match status" value="1"/>
</dbReference>
<evidence type="ECO:0000313" key="6">
    <source>
        <dbReference type="EMBL" id="GMF49543.1"/>
    </source>
</evidence>
<name>A0A9W6Y107_9STRA</name>
<protein>
    <submittedName>
        <fullName evidence="6">Unnamed protein product</fullName>
    </submittedName>
</protein>
<dbReference type="SUPFAM" id="SSF53098">
    <property type="entry name" value="Ribonuclease H-like"/>
    <property type="match status" value="1"/>
</dbReference>
<feature type="domain" description="Reverse transcriptase Ty1/copia-type" evidence="3">
    <location>
        <begin position="871"/>
        <end position="1080"/>
    </location>
</feature>
<keyword evidence="7" id="KW-1185">Reference proteome</keyword>
<evidence type="ECO:0000256" key="2">
    <source>
        <dbReference type="SAM" id="MobiDB-lite"/>
    </source>
</evidence>
<feature type="region of interest" description="Disordered" evidence="2">
    <location>
        <begin position="325"/>
        <end position="390"/>
    </location>
</feature>
<feature type="compositionally biased region" description="Basic and acidic residues" evidence="2">
    <location>
        <begin position="115"/>
        <end position="136"/>
    </location>
</feature>
<dbReference type="GO" id="GO:0003676">
    <property type="term" value="F:nucleic acid binding"/>
    <property type="evidence" value="ECO:0007669"/>
    <property type="project" value="InterPro"/>
</dbReference>
<dbReference type="Proteomes" id="UP001165121">
    <property type="component" value="Unassembled WGS sequence"/>
</dbReference>
<dbReference type="Pfam" id="PF22936">
    <property type="entry name" value="Pol_BBD"/>
    <property type="match status" value="1"/>
</dbReference>
<evidence type="ECO:0000259" key="4">
    <source>
        <dbReference type="Pfam" id="PF13976"/>
    </source>
</evidence>
<feature type="compositionally biased region" description="Acidic residues" evidence="2">
    <location>
        <begin position="84"/>
        <end position="93"/>
    </location>
</feature>
<reference evidence="6" key="1">
    <citation type="submission" date="2023-04" db="EMBL/GenBank/DDBJ databases">
        <title>Phytophthora fragariaefolia NBRC 109709.</title>
        <authorList>
            <person name="Ichikawa N."/>
            <person name="Sato H."/>
            <person name="Tonouchi N."/>
        </authorList>
    </citation>
    <scope>NUCLEOTIDE SEQUENCE</scope>
    <source>
        <strain evidence="6">NBRC 109709</strain>
    </source>
</reference>
<dbReference type="PANTHER" id="PTHR11439:SF483">
    <property type="entry name" value="PEPTIDE SYNTHASE GLIP-LIKE, PUTATIVE (AFU_ORTHOLOGUE AFUA_3G12920)-RELATED"/>
    <property type="match status" value="1"/>
</dbReference>
<evidence type="ECO:0000313" key="7">
    <source>
        <dbReference type="Proteomes" id="UP001165121"/>
    </source>
</evidence>
<feature type="domain" description="Retrovirus-related Pol polyprotein from transposon TNT 1-94-like beta-barrel" evidence="5">
    <location>
        <begin position="413"/>
        <end position="495"/>
    </location>
</feature>
<feature type="domain" description="GAG-pre-integrase" evidence="4">
    <location>
        <begin position="525"/>
        <end position="597"/>
    </location>
</feature>
<comment type="caution">
    <text evidence="6">The sequence shown here is derived from an EMBL/GenBank/DDBJ whole genome shotgun (WGS) entry which is preliminary data.</text>
</comment>
<dbReference type="Gene3D" id="3.30.420.10">
    <property type="entry name" value="Ribonuclease H-like superfamily/Ribonuclease H"/>
    <property type="match status" value="1"/>
</dbReference>
<dbReference type="EMBL" id="BSXT01002544">
    <property type="protein sequence ID" value="GMF49543.1"/>
    <property type="molecule type" value="Genomic_DNA"/>
</dbReference>
<feature type="region of interest" description="Disordered" evidence="2">
    <location>
        <begin position="40"/>
        <end position="145"/>
    </location>
</feature>
<organism evidence="6 7">
    <name type="scientific">Phytophthora fragariaefolia</name>
    <dbReference type="NCBI Taxonomy" id="1490495"/>
    <lineage>
        <taxon>Eukaryota</taxon>
        <taxon>Sar</taxon>
        <taxon>Stramenopiles</taxon>
        <taxon>Oomycota</taxon>
        <taxon>Peronosporomycetes</taxon>
        <taxon>Peronosporales</taxon>
        <taxon>Peronosporaceae</taxon>
        <taxon>Phytophthora</taxon>
    </lineage>
</organism>
<proteinExistence type="predicted"/>
<dbReference type="Pfam" id="PF07727">
    <property type="entry name" value="RVT_2"/>
    <property type="match status" value="1"/>
</dbReference>
<feature type="compositionally biased region" description="Polar residues" evidence="2">
    <location>
        <begin position="349"/>
        <end position="358"/>
    </location>
</feature>
<sequence>MSPSQASSDEFPRLTGADNFDVWKTRVCVALDGRHLLGFVKSKDYNGASDDEAKECEESEESHMSDVVDEPTLNAKPAKVQDSPEVDYDDSDEELKPPLDSGSEGSGKGVNPTPKRQDLPKMRPFSRRDTKREAKALKPKAQSARELRRLEAKTKAFLIKTMDNTHVRLVKDLETSFEIFQAICEKYEGVSSHGDPYSIQGYLMQIKYEEGSDLTGFFIKLGQAMDAASSATESEMTDGQNIEAKVLEIQAQQRYTMTQGTPESKATKAEKALAASAGSTALGAQADTTCSYCSRPRHTIRLCRTLQRGLREGNVKAGTILPANFAFRGGDNKRGHPYRDKHGERGRNRSNGKGNSYRSRQERGNSRKDRPSDDNRKKFTQERRESGMIAVTANTSMPISLAAQATVGPEPSWTIDSGGTRHVTHEAQWFTTMAATSGSITVGGKNTIPIEGTGQFEMEVTDSKGKMKTLILHDVLFAPQLKFSLFSVPAAVKHDFRFSFDHKKCAVQTDARFKIKAMMANRADLYQFEATPAVKAKVLIAKSGKQSSMMLLHKRLGHHNVRILHDLPRNQTITGLDEEAVNPRAQFFCTACTLAKSHRSPFNSSRIVKRAQYPLEKVHTDIGGPLPVPSLTGCRYFLIFIDDFSRYMFTYPIKSRSQVYEFYEDFRRKALNVFRRDVNVLEYPRPSEKSDSQPESQSSIDEWGIHVLQADKKNAKEYEKLGGQNRDVIFKEDEFPRLRNLTPREPVSHPRPEQTEILAPPSATTTTAALPILPPLREALKRSHYGFSAETPNESFTPTNKKPRFDLTDTEVTLAEEDDLQEREQRKTLLYTLLVIRYVTEPTTYRAAMKSTHANRWHRAAKAEYNSLVENNTWVLVPPPKGRKILTSRWVFVVKYTGTGEIDRFKARLVIKGFLQEYGIDYNEIFSPIIRMEVLRLLLTIAALLDLEIHQMDVKTAFLNGYLEEEIYMAQPEGFTISGKGHLVCILLESLYRLKQAPRVWYQTLSVFLESLAFQKLIKDSCVFKRTVNNATCYVALYVDDLLIVAPTSALVRELKSALKKRFFMTDLGEVNDYIPYPIATPAERNVKLFVSSQPSSEVDKDAMKNIPYREAVGSIMYLMVGTRPDMAFYVREVSQFLANPGMEHWKAVVRGLKYLSGTKSYGLRLGGSLEVTSDNLADGLVAYSDSDYANCPDTRRSVGGYVTMLASSPISWLSRKHHTVVLSTTEADCIKICNNPELHGQSKHIDIRYHFVQEKVERHEFTVAYCNTKDMVADIFAKALDKHQFRELRAKVRMQFSEAPSSHSE</sequence>
<feature type="compositionally biased region" description="Basic and acidic residues" evidence="2">
    <location>
        <begin position="330"/>
        <end position="347"/>
    </location>
</feature>
<feature type="compositionally biased region" description="Acidic residues" evidence="2">
    <location>
        <begin position="49"/>
        <end position="60"/>
    </location>
</feature>
<dbReference type="Pfam" id="PF13976">
    <property type="entry name" value="gag_pre-integrs"/>
    <property type="match status" value="1"/>
</dbReference>
<dbReference type="InterPro" id="IPR013103">
    <property type="entry name" value="RVT_2"/>
</dbReference>
<dbReference type="OrthoDB" id="124514at2759"/>
<dbReference type="InterPro" id="IPR025724">
    <property type="entry name" value="GAG-pre-integrase_dom"/>
</dbReference>
<keyword evidence="1" id="KW-0645">Protease</keyword>
<evidence type="ECO:0000259" key="5">
    <source>
        <dbReference type="Pfam" id="PF22936"/>
    </source>
</evidence>
<feature type="compositionally biased region" description="Basic and acidic residues" evidence="2">
    <location>
        <begin position="359"/>
        <end position="386"/>
    </location>
</feature>
<dbReference type="InterPro" id="IPR054722">
    <property type="entry name" value="PolX-like_BBD"/>
</dbReference>
<evidence type="ECO:0000259" key="3">
    <source>
        <dbReference type="Pfam" id="PF07727"/>
    </source>
</evidence>
<dbReference type="GO" id="GO:0004190">
    <property type="term" value="F:aspartic-type endopeptidase activity"/>
    <property type="evidence" value="ECO:0007669"/>
    <property type="project" value="UniProtKB-KW"/>
</dbReference>
<dbReference type="CDD" id="cd09272">
    <property type="entry name" value="RNase_HI_RT_Ty1"/>
    <property type="match status" value="1"/>
</dbReference>